<evidence type="ECO:0000259" key="1">
    <source>
        <dbReference type="Pfam" id="PF11563"/>
    </source>
</evidence>
<feature type="non-terminal residue" evidence="2">
    <location>
        <position position="1"/>
    </location>
</feature>
<evidence type="ECO:0000313" key="2">
    <source>
        <dbReference type="EMBL" id="KAL0631258.1"/>
    </source>
</evidence>
<dbReference type="PANTHER" id="PTHR42071">
    <property type="entry name" value="PROTOGLOBIN DOMAIN-CONTAINING PROTEIN"/>
    <property type="match status" value="1"/>
</dbReference>
<evidence type="ECO:0000313" key="3">
    <source>
        <dbReference type="Proteomes" id="UP001447188"/>
    </source>
</evidence>
<accession>A0ABR3G5L9</accession>
<gene>
    <name evidence="2" type="ORF">Q9L58_009874</name>
</gene>
<dbReference type="Pfam" id="PF11563">
    <property type="entry name" value="Protoglobin"/>
    <property type="match status" value="1"/>
</dbReference>
<dbReference type="EMBL" id="JBBBZM010000273">
    <property type="protein sequence ID" value="KAL0631258.1"/>
    <property type="molecule type" value="Genomic_DNA"/>
</dbReference>
<dbReference type="InterPro" id="IPR044398">
    <property type="entry name" value="Globin-sensor_dom"/>
</dbReference>
<dbReference type="Proteomes" id="UP001447188">
    <property type="component" value="Unassembled WGS sequence"/>
</dbReference>
<organism evidence="2 3">
    <name type="scientific">Discina gigas</name>
    <dbReference type="NCBI Taxonomy" id="1032678"/>
    <lineage>
        <taxon>Eukaryota</taxon>
        <taxon>Fungi</taxon>
        <taxon>Dikarya</taxon>
        <taxon>Ascomycota</taxon>
        <taxon>Pezizomycotina</taxon>
        <taxon>Pezizomycetes</taxon>
        <taxon>Pezizales</taxon>
        <taxon>Discinaceae</taxon>
        <taxon>Discina</taxon>
    </lineage>
</organism>
<keyword evidence="3" id="KW-1185">Reference proteome</keyword>
<dbReference type="InterPro" id="IPR012292">
    <property type="entry name" value="Globin/Proto"/>
</dbReference>
<sequence length="140" mass="15682">LIARHRHVGQGRKHPLHIEYIHIGVLLGFIQDILVEAVLSHPRLKLEQKTAIVKALGKVLWIQNDLFAKWYVRDGDEFQEQKPEVKIEGEGILHGKKIIVEGDVGEDKCPFSGAVKGVEDLVIEDRSANVNDVPKPAELS</sequence>
<dbReference type="Gene3D" id="1.10.490.10">
    <property type="entry name" value="Globins"/>
    <property type="match status" value="1"/>
</dbReference>
<reference evidence="2 3" key="1">
    <citation type="submission" date="2024-02" db="EMBL/GenBank/DDBJ databases">
        <title>Discinaceae phylogenomics.</title>
        <authorList>
            <person name="Dirks A.C."/>
            <person name="James T.Y."/>
        </authorList>
    </citation>
    <scope>NUCLEOTIDE SEQUENCE [LARGE SCALE GENOMIC DNA]</scope>
    <source>
        <strain evidence="2 3">ACD0624</strain>
    </source>
</reference>
<comment type="caution">
    <text evidence="2">The sequence shown here is derived from an EMBL/GenBank/DDBJ whole genome shotgun (WGS) entry which is preliminary data.</text>
</comment>
<protein>
    <recommendedName>
        <fullName evidence="1">Globin-sensor domain-containing protein</fullName>
    </recommendedName>
</protein>
<feature type="domain" description="Globin-sensor" evidence="1">
    <location>
        <begin position="7"/>
        <end position="76"/>
    </location>
</feature>
<name>A0ABR3G5L9_9PEZI</name>
<dbReference type="PANTHER" id="PTHR42071:SF1">
    <property type="entry name" value="GLOBIN-SENSOR DOMAIN-CONTAINING PROTEIN"/>
    <property type="match status" value="1"/>
</dbReference>
<proteinExistence type="predicted"/>